<dbReference type="Proteomes" id="UP000294200">
    <property type="component" value="Unassembled WGS sequence"/>
</dbReference>
<keyword evidence="2" id="KW-1185">Reference proteome</keyword>
<dbReference type="AlphaFoldDB" id="A0A4R0XA42"/>
<reference evidence="1 2" key="1">
    <citation type="submission" date="2017-02" db="EMBL/GenBank/DDBJ databases">
        <title>Paraburkholderia sophoroidis sp. nov. and Paraburkholderia steynii sp. nov. rhizobial symbionts of the fynbos legume Hypocalyptus sophoroides.</title>
        <authorList>
            <person name="Steenkamp E.T."/>
            <person name="Beukes C.W."/>
            <person name="Van Zyl E."/>
            <person name="Avontuur J."/>
            <person name="Chan W.Y."/>
            <person name="Hassen A."/>
            <person name="Palmer M."/>
            <person name="Mthombeni L."/>
            <person name="Phalane F."/>
            <person name="Sereme K."/>
            <person name="Venter S.N."/>
        </authorList>
    </citation>
    <scope>NUCLEOTIDE SEQUENCE [LARGE SCALE GENOMIC DNA]</scope>
    <source>
        <strain evidence="1 2">HC1.1ba</strain>
    </source>
</reference>
<protein>
    <submittedName>
        <fullName evidence="1">Uncharacterized protein</fullName>
    </submittedName>
</protein>
<evidence type="ECO:0000313" key="2">
    <source>
        <dbReference type="Proteomes" id="UP000294200"/>
    </source>
</evidence>
<sequence length="201" mass="22260">MECATHTRGTVKMHADYIERSYGVPGIIYELSGDKWPPKMRVSGTRVTHKRPRTRPRSEDIDYVVKVRSTKQWKAIDKVWHCPTGDRTKHEIVGRSKNGDRTFLSSDRSFYAPGERHNSKRAVVCGDCGLLVFQLGKEACLVAGAETASNLCSVSASEVALVVLTQAHRRHNVKNDEADGLVARLVERITVLKPGGADGGY</sequence>
<accession>A0A4R0XA42</accession>
<name>A0A4R0XA42_9BURK</name>
<organism evidence="1 2">
    <name type="scientific">Paraburkholderia steynii</name>
    <dbReference type="NCBI Taxonomy" id="1245441"/>
    <lineage>
        <taxon>Bacteria</taxon>
        <taxon>Pseudomonadati</taxon>
        <taxon>Pseudomonadota</taxon>
        <taxon>Betaproteobacteria</taxon>
        <taxon>Burkholderiales</taxon>
        <taxon>Burkholderiaceae</taxon>
        <taxon>Paraburkholderia</taxon>
    </lineage>
</organism>
<comment type="caution">
    <text evidence="1">The sequence shown here is derived from an EMBL/GenBank/DDBJ whole genome shotgun (WGS) entry which is preliminary data.</text>
</comment>
<proteinExistence type="predicted"/>
<evidence type="ECO:0000313" key="1">
    <source>
        <dbReference type="EMBL" id="TCG05872.1"/>
    </source>
</evidence>
<dbReference type="EMBL" id="MWML01000140">
    <property type="protein sequence ID" value="TCG05872.1"/>
    <property type="molecule type" value="Genomic_DNA"/>
</dbReference>
<gene>
    <name evidence="1" type="ORF">BZM27_30515</name>
</gene>